<protein>
    <submittedName>
        <fullName evidence="3">Chromate resistance protein</fullName>
    </submittedName>
</protein>
<dbReference type="InterPro" id="IPR046858">
    <property type="entry name" value="ChrB_N"/>
</dbReference>
<dbReference type="AlphaFoldDB" id="A0A162SQ21"/>
<gene>
    <name evidence="3" type="ORF">LPB072_00330</name>
    <name evidence="4" type="ORF">LPB72_22605</name>
</gene>
<dbReference type="EMBL" id="CP017476">
    <property type="protein sequence ID" value="AOW11536.1"/>
    <property type="molecule type" value="Genomic_DNA"/>
</dbReference>
<dbReference type="Proteomes" id="UP000185680">
    <property type="component" value="Chromosome"/>
</dbReference>
<evidence type="ECO:0000259" key="1">
    <source>
        <dbReference type="Pfam" id="PF09828"/>
    </source>
</evidence>
<name>A0A162SQ21_9BURK</name>
<organism evidence="3 6">
    <name type="scientific">Hydrogenophaga crassostreae</name>
    <dbReference type="NCBI Taxonomy" id="1763535"/>
    <lineage>
        <taxon>Bacteria</taxon>
        <taxon>Pseudomonadati</taxon>
        <taxon>Pseudomonadota</taxon>
        <taxon>Betaproteobacteria</taxon>
        <taxon>Burkholderiales</taxon>
        <taxon>Comamonadaceae</taxon>
        <taxon>Hydrogenophaga</taxon>
    </lineage>
</organism>
<dbReference type="STRING" id="1763535.LPB072_00330"/>
<reference evidence="4 5" key="1">
    <citation type="submission" date="2016-02" db="EMBL/GenBank/DDBJ databases">
        <title>Draft genome sequence of Hydrogenophaga sp. LPB0072.</title>
        <authorList>
            <person name="Shin S.-K."/>
            <person name="Yi H."/>
        </authorList>
    </citation>
    <scope>NUCLEOTIDE SEQUENCE [LARGE SCALE GENOMIC DNA]</scope>
    <source>
        <strain evidence="4 5">LPB0072</strain>
    </source>
</reference>
<keyword evidence="5" id="KW-1185">Reference proteome</keyword>
<evidence type="ECO:0000313" key="5">
    <source>
        <dbReference type="Proteomes" id="UP000185657"/>
    </source>
</evidence>
<sequence length="313" mass="33914">MSHWISLITSLPTANSTVRMRTWRALKASGAAVLRDGVYLLPGNEACRTGFEALAADVVAAGGTALVMRVEPPDDTEFEPLFDRSGDYEALSQETLRAFSRVSVDTAAEQLKVSRKLRKSFALITTMDFFPGSAQAQVDAQLTALELACARAMSPNEPQVTAGEITARHLADHQGRTWVTRERPWADRLASAWLIQRFIDPKARIRWLADPADRPAKALGFDFDGADFTHVGHCVTFEVLMASFDLKQPGLARLATLVHYLDAGGLQPAEAVGLEAVLTGLRSQFGDDNALLAAAGLVFDSLLVSFSSEAPAR</sequence>
<accession>A0A162SQ21</accession>
<feature type="domain" description="ChrB N-terminal" evidence="2">
    <location>
        <begin position="19"/>
        <end position="79"/>
    </location>
</feature>
<feature type="domain" description="ChrB C-terminal" evidence="1">
    <location>
        <begin position="178"/>
        <end position="304"/>
    </location>
</feature>
<dbReference type="EMBL" id="LVWD01000043">
    <property type="protein sequence ID" value="OAD39374.1"/>
    <property type="molecule type" value="Genomic_DNA"/>
</dbReference>
<evidence type="ECO:0000313" key="6">
    <source>
        <dbReference type="Proteomes" id="UP000185680"/>
    </source>
</evidence>
<dbReference type="InterPro" id="IPR018634">
    <property type="entry name" value="ChrB_C"/>
</dbReference>
<dbReference type="Proteomes" id="UP000185657">
    <property type="component" value="Unassembled WGS sequence"/>
</dbReference>
<dbReference type="RefSeq" id="WP_066096829.1">
    <property type="nucleotide sequence ID" value="NZ_CP017476.1"/>
</dbReference>
<evidence type="ECO:0000313" key="3">
    <source>
        <dbReference type="EMBL" id="AOW11536.1"/>
    </source>
</evidence>
<dbReference type="KEGG" id="hyl:LPB072_00330"/>
<dbReference type="OrthoDB" id="6605953at2"/>
<dbReference type="Pfam" id="PF20229">
    <property type="entry name" value="ChrB_N"/>
    <property type="match status" value="1"/>
</dbReference>
<evidence type="ECO:0000259" key="2">
    <source>
        <dbReference type="Pfam" id="PF20229"/>
    </source>
</evidence>
<reference evidence="3 6" key="2">
    <citation type="submission" date="2016-10" db="EMBL/GenBank/DDBJ databases">
        <title>Hydorgenophaga sp. LPB0072 isolated from gastropod.</title>
        <authorList>
            <person name="Kim E."/>
            <person name="Yi H."/>
        </authorList>
    </citation>
    <scope>NUCLEOTIDE SEQUENCE [LARGE SCALE GENOMIC DNA]</scope>
    <source>
        <strain evidence="3 6">LPB0072</strain>
    </source>
</reference>
<proteinExistence type="predicted"/>
<evidence type="ECO:0000313" key="4">
    <source>
        <dbReference type="EMBL" id="OAD39374.1"/>
    </source>
</evidence>
<dbReference type="Pfam" id="PF09828">
    <property type="entry name" value="ChrB_C"/>
    <property type="match status" value="1"/>
</dbReference>